<keyword evidence="3 5" id="KW-1133">Transmembrane helix</keyword>
<dbReference type="EMBL" id="BJYT01000010">
    <property type="protein sequence ID" value="GEO10384.1"/>
    <property type="molecule type" value="Genomic_DNA"/>
</dbReference>
<feature type="domain" description="Inositolphosphotransferase Aur1/Ipt1" evidence="6">
    <location>
        <begin position="124"/>
        <end position="291"/>
    </location>
</feature>
<dbReference type="CDD" id="cd03386">
    <property type="entry name" value="PAP2_Aur1_like"/>
    <property type="match status" value="1"/>
</dbReference>
<protein>
    <submittedName>
        <fullName evidence="7">Aureobasidin A resistance protein</fullName>
    </submittedName>
</protein>
<comment type="subcellular location">
    <subcellularLocation>
        <location evidence="1">Membrane</location>
        <topology evidence="1">Multi-pass membrane protein</topology>
    </subcellularLocation>
</comment>
<sequence length="315" mass="36435">MYQPAKVATYTGLFAKKDILLTSIISLSYLLLSKVLIGYKPEQLVLVVIFNLLYYISFSTRKFITGFSVFMIFWIIFDYMKAFPNYLYNTVHIQSLYNAEKRLFGIHVNGQILTPNEFWQHNTYTVLDILSGVFYLCWVPVPLVFAGYLFFTKRREQFMYFALTFLLVNLIGFVGYYVYPAAPPWYVQLYGFNFNPHTPGNTAGLHRFDDFFNAGIFNALYAKSSNVFAAMPSLHSAYNLIVLYYGIKNRLGLINIFFGVVVVGIWFAAVYSNHHYILDVLGGISCAIIGIFAFKRFIVPNRWFQSMIVEKFVQD</sequence>
<dbReference type="InterPro" id="IPR052185">
    <property type="entry name" value="IPC_Synthase-Related"/>
</dbReference>
<feature type="transmembrane region" description="Helical" evidence="5">
    <location>
        <begin position="252"/>
        <end position="270"/>
    </location>
</feature>
<gene>
    <name evidence="7" type="ORF">SAE01_28800</name>
</gene>
<dbReference type="Pfam" id="PF14378">
    <property type="entry name" value="PAP2_3"/>
    <property type="match status" value="1"/>
</dbReference>
<evidence type="ECO:0000256" key="2">
    <source>
        <dbReference type="ARBA" id="ARBA00022692"/>
    </source>
</evidence>
<dbReference type="PANTHER" id="PTHR31310:SF7">
    <property type="entry name" value="PA-PHOSPHATASE RELATED-FAMILY PROTEIN DDB_G0268928"/>
    <property type="match status" value="1"/>
</dbReference>
<dbReference type="AlphaFoldDB" id="A0A512BEL1"/>
<evidence type="ECO:0000313" key="7">
    <source>
        <dbReference type="EMBL" id="GEO10384.1"/>
    </source>
</evidence>
<dbReference type="OrthoDB" id="629685at2"/>
<accession>A0A512BEL1</accession>
<feature type="transmembrane region" description="Helical" evidence="5">
    <location>
        <begin position="44"/>
        <end position="77"/>
    </location>
</feature>
<dbReference type="GO" id="GO:0016020">
    <property type="term" value="C:membrane"/>
    <property type="evidence" value="ECO:0007669"/>
    <property type="project" value="UniProtKB-SubCell"/>
</dbReference>
<evidence type="ECO:0000256" key="4">
    <source>
        <dbReference type="ARBA" id="ARBA00023136"/>
    </source>
</evidence>
<dbReference type="InterPro" id="IPR026841">
    <property type="entry name" value="Aur1/Ipt1"/>
</dbReference>
<dbReference type="RefSeq" id="WP_147204497.1">
    <property type="nucleotide sequence ID" value="NZ_BJYT01000010.1"/>
</dbReference>
<keyword evidence="2 5" id="KW-0812">Transmembrane</keyword>
<dbReference type="Proteomes" id="UP000321513">
    <property type="component" value="Unassembled WGS sequence"/>
</dbReference>
<comment type="caution">
    <text evidence="7">The sequence shown here is derived from an EMBL/GenBank/DDBJ whole genome shotgun (WGS) entry which is preliminary data.</text>
</comment>
<organism evidence="7 8">
    <name type="scientific">Segetibacter aerophilus</name>
    <dbReference type="NCBI Taxonomy" id="670293"/>
    <lineage>
        <taxon>Bacteria</taxon>
        <taxon>Pseudomonadati</taxon>
        <taxon>Bacteroidota</taxon>
        <taxon>Chitinophagia</taxon>
        <taxon>Chitinophagales</taxon>
        <taxon>Chitinophagaceae</taxon>
        <taxon>Segetibacter</taxon>
    </lineage>
</organism>
<evidence type="ECO:0000256" key="1">
    <source>
        <dbReference type="ARBA" id="ARBA00004141"/>
    </source>
</evidence>
<evidence type="ECO:0000256" key="5">
    <source>
        <dbReference type="SAM" id="Phobius"/>
    </source>
</evidence>
<feature type="transmembrane region" description="Helical" evidence="5">
    <location>
        <begin position="19"/>
        <end position="37"/>
    </location>
</feature>
<keyword evidence="4 5" id="KW-0472">Membrane</keyword>
<name>A0A512BEL1_9BACT</name>
<evidence type="ECO:0000256" key="3">
    <source>
        <dbReference type="ARBA" id="ARBA00022989"/>
    </source>
</evidence>
<feature type="transmembrane region" description="Helical" evidence="5">
    <location>
        <begin position="227"/>
        <end position="245"/>
    </location>
</feature>
<keyword evidence="8" id="KW-1185">Reference proteome</keyword>
<feature type="transmembrane region" description="Helical" evidence="5">
    <location>
        <begin position="129"/>
        <end position="151"/>
    </location>
</feature>
<reference evidence="7 8" key="1">
    <citation type="submission" date="2019-07" db="EMBL/GenBank/DDBJ databases">
        <title>Whole genome shotgun sequence of Segetibacter aerophilus NBRC 106135.</title>
        <authorList>
            <person name="Hosoyama A."/>
            <person name="Uohara A."/>
            <person name="Ohji S."/>
            <person name="Ichikawa N."/>
        </authorList>
    </citation>
    <scope>NUCLEOTIDE SEQUENCE [LARGE SCALE GENOMIC DNA]</scope>
    <source>
        <strain evidence="7 8">NBRC 106135</strain>
    </source>
</reference>
<dbReference type="PANTHER" id="PTHR31310">
    <property type="match status" value="1"/>
</dbReference>
<proteinExistence type="predicted"/>
<feature type="transmembrane region" description="Helical" evidence="5">
    <location>
        <begin position="158"/>
        <end position="179"/>
    </location>
</feature>
<evidence type="ECO:0000313" key="8">
    <source>
        <dbReference type="Proteomes" id="UP000321513"/>
    </source>
</evidence>
<evidence type="ECO:0000259" key="6">
    <source>
        <dbReference type="Pfam" id="PF14378"/>
    </source>
</evidence>
<feature type="transmembrane region" description="Helical" evidence="5">
    <location>
        <begin position="276"/>
        <end position="294"/>
    </location>
</feature>